<gene>
    <name evidence="6" type="ORF">ENV30_09975</name>
</gene>
<sequence>MARPVIEVEHLYFAYENVPVLEDVSLTVCEGEFVALIGPNGAGKTTLLKILLGLLPAKRGKVRVFGRPPEDLGPLRHRIGYVPQLSHFDPHFPITLGEFVLTGRYGLIGVGKRPGRSDWEAVEKALEAVHLLHLKDRLLGELSGGERQRALIARALSVHPKLLLCDEPTTAVDPKSHESFYELLLRLKREGVTILVISHDVGVIAQYADSIACLNRTIFCHRRPEEVISGEMLEALYGKEAAFFHHGDVPHIVVRREKNEGGPGAL</sequence>
<organism evidence="6">
    <name type="scientific">Candidatus Caldatribacterium californiense</name>
    <dbReference type="NCBI Taxonomy" id="1454726"/>
    <lineage>
        <taxon>Bacteria</taxon>
        <taxon>Pseudomonadati</taxon>
        <taxon>Atribacterota</taxon>
        <taxon>Atribacteria</taxon>
        <taxon>Atribacterales</taxon>
        <taxon>Candidatus Caldatribacteriaceae</taxon>
        <taxon>Candidatus Caldatribacterium</taxon>
    </lineage>
</organism>
<comment type="similarity">
    <text evidence="1">Belongs to the ABC transporter superfamily.</text>
</comment>
<evidence type="ECO:0000256" key="3">
    <source>
        <dbReference type="ARBA" id="ARBA00022741"/>
    </source>
</evidence>
<dbReference type="InterPro" id="IPR050153">
    <property type="entry name" value="Metal_Ion_Import_ABC"/>
</dbReference>
<dbReference type="PANTHER" id="PTHR42734">
    <property type="entry name" value="METAL TRANSPORT SYSTEM ATP-BINDING PROTEIN TM_0124-RELATED"/>
    <property type="match status" value="1"/>
</dbReference>
<reference evidence="6" key="1">
    <citation type="journal article" date="2020" name="mSystems">
        <title>Genome- and Community-Level Interaction Insights into Carbon Utilization and Element Cycling Functions of Hydrothermarchaeota in Hydrothermal Sediment.</title>
        <authorList>
            <person name="Zhou Z."/>
            <person name="Liu Y."/>
            <person name="Xu W."/>
            <person name="Pan J."/>
            <person name="Luo Z.H."/>
            <person name="Li M."/>
        </authorList>
    </citation>
    <scope>NUCLEOTIDE SEQUENCE [LARGE SCALE GENOMIC DNA]</scope>
    <source>
        <strain evidence="6">SpSt-747</strain>
    </source>
</reference>
<dbReference type="InterPro" id="IPR003439">
    <property type="entry name" value="ABC_transporter-like_ATP-bd"/>
</dbReference>
<dbReference type="PANTHER" id="PTHR42734:SF17">
    <property type="entry name" value="METAL TRANSPORT SYSTEM ATP-BINDING PROTEIN TM_0124-RELATED"/>
    <property type="match status" value="1"/>
</dbReference>
<keyword evidence="4 6" id="KW-0067">ATP-binding</keyword>
<dbReference type="GO" id="GO:0005524">
    <property type="term" value="F:ATP binding"/>
    <property type="evidence" value="ECO:0007669"/>
    <property type="project" value="UniProtKB-KW"/>
</dbReference>
<dbReference type="PROSITE" id="PS00211">
    <property type="entry name" value="ABC_TRANSPORTER_1"/>
    <property type="match status" value="1"/>
</dbReference>
<accession>A0A7V3YI97</accession>
<evidence type="ECO:0000259" key="5">
    <source>
        <dbReference type="PROSITE" id="PS50893"/>
    </source>
</evidence>
<protein>
    <submittedName>
        <fullName evidence="6">Metal ABC transporter ATP-binding protein</fullName>
    </submittedName>
</protein>
<name>A0A7V3YI97_9BACT</name>
<dbReference type="SUPFAM" id="SSF52540">
    <property type="entry name" value="P-loop containing nucleoside triphosphate hydrolases"/>
    <property type="match status" value="1"/>
</dbReference>
<evidence type="ECO:0000256" key="2">
    <source>
        <dbReference type="ARBA" id="ARBA00022448"/>
    </source>
</evidence>
<dbReference type="Gene3D" id="3.40.50.300">
    <property type="entry name" value="P-loop containing nucleotide triphosphate hydrolases"/>
    <property type="match status" value="1"/>
</dbReference>
<dbReference type="FunFam" id="3.40.50.300:FF:000134">
    <property type="entry name" value="Iron-enterobactin ABC transporter ATP-binding protein"/>
    <property type="match status" value="1"/>
</dbReference>
<dbReference type="CDD" id="cd03235">
    <property type="entry name" value="ABC_Metallic_Cations"/>
    <property type="match status" value="1"/>
</dbReference>
<dbReference type="GO" id="GO:0016887">
    <property type="term" value="F:ATP hydrolysis activity"/>
    <property type="evidence" value="ECO:0007669"/>
    <property type="project" value="InterPro"/>
</dbReference>
<dbReference type="PROSITE" id="PS50893">
    <property type="entry name" value="ABC_TRANSPORTER_2"/>
    <property type="match status" value="1"/>
</dbReference>
<dbReference type="AlphaFoldDB" id="A0A7V3YI97"/>
<dbReference type="Pfam" id="PF00005">
    <property type="entry name" value="ABC_tran"/>
    <property type="match status" value="1"/>
</dbReference>
<evidence type="ECO:0000256" key="1">
    <source>
        <dbReference type="ARBA" id="ARBA00005417"/>
    </source>
</evidence>
<dbReference type="InterPro" id="IPR027417">
    <property type="entry name" value="P-loop_NTPase"/>
</dbReference>
<dbReference type="SMART" id="SM00382">
    <property type="entry name" value="AAA"/>
    <property type="match status" value="1"/>
</dbReference>
<evidence type="ECO:0000313" key="6">
    <source>
        <dbReference type="EMBL" id="HGI31608.1"/>
    </source>
</evidence>
<dbReference type="InterPro" id="IPR017871">
    <property type="entry name" value="ABC_transporter-like_CS"/>
</dbReference>
<dbReference type="InterPro" id="IPR003593">
    <property type="entry name" value="AAA+_ATPase"/>
</dbReference>
<feature type="domain" description="ABC transporter" evidence="5">
    <location>
        <begin position="6"/>
        <end position="241"/>
    </location>
</feature>
<proteinExistence type="inferred from homology"/>
<dbReference type="EMBL" id="DTFV01000141">
    <property type="protein sequence ID" value="HGI31608.1"/>
    <property type="molecule type" value="Genomic_DNA"/>
</dbReference>
<keyword evidence="3" id="KW-0547">Nucleotide-binding</keyword>
<keyword evidence="2" id="KW-0813">Transport</keyword>
<comment type="caution">
    <text evidence="6">The sequence shown here is derived from an EMBL/GenBank/DDBJ whole genome shotgun (WGS) entry which is preliminary data.</text>
</comment>
<evidence type="ECO:0000256" key="4">
    <source>
        <dbReference type="ARBA" id="ARBA00022840"/>
    </source>
</evidence>